<feature type="compositionally biased region" description="Low complexity" evidence="2">
    <location>
        <begin position="180"/>
        <end position="193"/>
    </location>
</feature>
<feature type="compositionally biased region" description="Polar residues" evidence="2">
    <location>
        <begin position="341"/>
        <end position="351"/>
    </location>
</feature>
<keyword evidence="5" id="KW-1185">Reference proteome</keyword>
<feature type="compositionally biased region" description="Acidic residues" evidence="2">
    <location>
        <begin position="204"/>
        <end position="217"/>
    </location>
</feature>
<feature type="region of interest" description="Disordered" evidence="2">
    <location>
        <begin position="129"/>
        <end position="384"/>
    </location>
</feature>
<dbReference type="CDD" id="cd00024">
    <property type="entry name" value="CD_CSD"/>
    <property type="match status" value="1"/>
</dbReference>
<dbReference type="AlphaFoldDB" id="A0A2J6RM12"/>
<evidence type="ECO:0000313" key="5">
    <source>
        <dbReference type="Proteomes" id="UP000235786"/>
    </source>
</evidence>
<reference evidence="4 5" key="1">
    <citation type="submission" date="2016-04" db="EMBL/GenBank/DDBJ databases">
        <title>A degradative enzymes factory behind the ericoid mycorrhizal symbiosis.</title>
        <authorList>
            <consortium name="DOE Joint Genome Institute"/>
            <person name="Martino E."/>
            <person name="Morin E."/>
            <person name="Grelet G."/>
            <person name="Kuo A."/>
            <person name="Kohler A."/>
            <person name="Daghino S."/>
            <person name="Barry K."/>
            <person name="Choi C."/>
            <person name="Cichocki N."/>
            <person name="Clum A."/>
            <person name="Copeland A."/>
            <person name="Hainaut M."/>
            <person name="Haridas S."/>
            <person name="Labutti K."/>
            <person name="Lindquist E."/>
            <person name="Lipzen A."/>
            <person name="Khouja H.-R."/>
            <person name="Murat C."/>
            <person name="Ohm R."/>
            <person name="Olson A."/>
            <person name="Spatafora J."/>
            <person name="Veneault-Fourrey C."/>
            <person name="Henrissat B."/>
            <person name="Grigoriev I."/>
            <person name="Martin F."/>
            <person name="Perotto S."/>
        </authorList>
    </citation>
    <scope>NUCLEOTIDE SEQUENCE [LARGE SCALE GENOMIC DNA]</scope>
    <source>
        <strain evidence="4 5">F</strain>
    </source>
</reference>
<sequence length="548" mass="61892">MFTNVFTDRSRPGPQKDCRKQTVTFDFAVAERPIYVPGSGPPLAPVTVMPVHDKDGVIKGEVEIDHQQRFIVSYEDHPYLRISVKPQNILDWVSARTYEQWEWEKSQAETQAEIDELLPKIQARERKKLLKEQGGSSRAGEGPKKQRYWSRKRKRPPTPEPAPRPGRKRRGVETEEEEVVMPSPRRPSLSTPTKQRGLAQPVDIETEEEEDDDEDILAETTAELIDRQLHGTPGRSKLANEIFRSPTTSPDPQPKKNQQAKKPPVPYFNLRETRSSSVSSTMGGRGRETRSSSNSRPPSRQDAVAATSSRQANAIYEKLQSKSQTKTSSIVDRYSYFGKPPNSSQRQSAANPTRHKSETPKRKKSATPKPVEEEEENEDDESEYEVDAILADEIRMDKKQKPVLYYLIKWVGDWANTWEPAENVGTDAIKEYEMKKAAEQQRLQQSSSSQRTLKTKSSYEEEMDESDDVIGIDPNGKGKQNMSSSSGGRENFKGKGKATSAFGFDGTEDSDDDSLFIKDRAPVKDILKQAPVQKRGEVIDDDSASDEF</sequence>
<dbReference type="InterPro" id="IPR023780">
    <property type="entry name" value="Chromo_domain"/>
</dbReference>
<dbReference type="InterPro" id="IPR000953">
    <property type="entry name" value="Chromo/chromo_shadow_dom"/>
</dbReference>
<gene>
    <name evidence="4" type="ORF">L207DRAFT_512575</name>
</gene>
<dbReference type="SUPFAM" id="SSF54160">
    <property type="entry name" value="Chromo domain-like"/>
    <property type="match status" value="1"/>
</dbReference>
<evidence type="ECO:0000259" key="3">
    <source>
        <dbReference type="PROSITE" id="PS50013"/>
    </source>
</evidence>
<evidence type="ECO:0000313" key="4">
    <source>
        <dbReference type="EMBL" id="PMD39529.1"/>
    </source>
</evidence>
<name>A0A2J6RM12_HYAVF</name>
<dbReference type="Pfam" id="PF00385">
    <property type="entry name" value="Chromo"/>
    <property type="match status" value="1"/>
</dbReference>
<feature type="compositionally biased region" description="Polar residues" evidence="2">
    <location>
        <begin position="478"/>
        <end position="488"/>
    </location>
</feature>
<dbReference type="EMBL" id="KZ613946">
    <property type="protein sequence ID" value="PMD39529.1"/>
    <property type="molecule type" value="Genomic_DNA"/>
</dbReference>
<feature type="compositionally biased region" description="Acidic residues" evidence="2">
    <location>
        <begin position="372"/>
        <end position="384"/>
    </location>
</feature>
<dbReference type="Gene3D" id="2.40.50.40">
    <property type="match status" value="1"/>
</dbReference>
<evidence type="ECO:0000256" key="2">
    <source>
        <dbReference type="SAM" id="MobiDB-lite"/>
    </source>
</evidence>
<comment type="subunit">
    <text evidence="1">Component of the NuA4 histone acetyltransferase complex.</text>
</comment>
<evidence type="ECO:0000256" key="1">
    <source>
        <dbReference type="ARBA" id="ARBA00011353"/>
    </source>
</evidence>
<feature type="region of interest" description="Disordered" evidence="2">
    <location>
        <begin position="439"/>
        <end position="521"/>
    </location>
</feature>
<feature type="compositionally biased region" description="Acidic residues" evidence="2">
    <location>
        <begin position="460"/>
        <end position="470"/>
    </location>
</feature>
<dbReference type="PROSITE" id="PS50013">
    <property type="entry name" value="CHROMO_2"/>
    <property type="match status" value="1"/>
</dbReference>
<dbReference type="Proteomes" id="UP000235786">
    <property type="component" value="Unassembled WGS sequence"/>
</dbReference>
<dbReference type="STRING" id="1149755.A0A2J6RM12"/>
<accession>A0A2J6RM12</accession>
<dbReference type="SMART" id="SM00298">
    <property type="entry name" value="CHROMO"/>
    <property type="match status" value="1"/>
</dbReference>
<proteinExistence type="predicted"/>
<dbReference type="GO" id="GO:0006338">
    <property type="term" value="P:chromatin remodeling"/>
    <property type="evidence" value="ECO:0007669"/>
    <property type="project" value="UniProtKB-ARBA"/>
</dbReference>
<feature type="compositionally biased region" description="Basic residues" evidence="2">
    <location>
        <begin position="145"/>
        <end position="156"/>
    </location>
</feature>
<organism evidence="4 5">
    <name type="scientific">Hyaloscypha variabilis (strain UAMH 11265 / GT02V1 / F)</name>
    <name type="common">Meliniomyces variabilis</name>
    <dbReference type="NCBI Taxonomy" id="1149755"/>
    <lineage>
        <taxon>Eukaryota</taxon>
        <taxon>Fungi</taxon>
        <taxon>Dikarya</taxon>
        <taxon>Ascomycota</taxon>
        <taxon>Pezizomycotina</taxon>
        <taxon>Leotiomycetes</taxon>
        <taxon>Helotiales</taxon>
        <taxon>Hyaloscyphaceae</taxon>
        <taxon>Hyaloscypha</taxon>
        <taxon>Hyaloscypha variabilis</taxon>
    </lineage>
</organism>
<dbReference type="OrthoDB" id="3543857at2759"/>
<feature type="compositionally biased region" description="Low complexity" evidence="2">
    <location>
        <begin position="440"/>
        <end position="456"/>
    </location>
</feature>
<protein>
    <recommendedName>
        <fullName evidence="3">Chromo domain-containing protein</fullName>
    </recommendedName>
</protein>
<feature type="compositionally biased region" description="Low complexity" evidence="2">
    <location>
        <begin position="291"/>
        <end position="300"/>
    </location>
</feature>
<feature type="domain" description="Chromo" evidence="3">
    <location>
        <begin position="384"/>
        <end position="450"/>
    </location>
</feature>
<dbReference type="InterPro" id="IPR016197">
    <property type="entry name" value="Chromo-like_dom_sf"/>
</dbReference>